<protein>
    <submittedName>
        <fullName evidence="1">Uncharacterized protein</fullName>
    </submittedName>
</protein>
<dbReference type="EMBL" id="QRGP01000001">
    <property type="protein sequence ID" value="RDV07245.1"/>
    <property type="molecule type" value="Genomic_DNA"/>
</dbReference>
<name>A0A371BI28_9SPHN</name>
<evidence type="ECO:0000313" key="1">
    <source>
        <dbReference type="EMBL" id="RDV07245.1"/>
    </source>
</evidence>
<evidence type="ECO:0000313" key="2">
    <source>
        <dbReference type="Proteomes" id="UP000263833"/>
    </source>
</evidence>
<dbReference type="Proteomes" id="UP000263833">
    <property type="component" value="Unassembled WGS sequence"/>
</dbReference>
<sequence>MCSAQLDEVALLDFTMDDSGTTAKQPDKKLSDNCIVQRQISIDRRRLPNRHWYVPKVGNVGFEYFGGKWEGTSLIVIWMRLLRNGGIVCCRLFRGQLPHWGIVTE</sequence>
<dbReference type="AlphaFoldDB" id="A0A371BI28"/>
<reference evidence="2" key="1">
    <citation type="submission" date="2018-08" db="EMBL/GenBank/DDBJ databases">
        <authorList>
            <person name="Kim S.-J."/>
            <person name="Jung G.-Y."/>
        </authorList>
    </citation>
    <scope>NUCLEOTIDE SEQUENCE [LARGE SCALE GENOMIC DNA]</scope>
    <source>
        <strain evidence="2">GY_G</strain>
    </source>
</reference>
<proteinExistence type="predicted"/>
<organism evidence="1 2">
    <name type="scientific">Sphingorhabdus pulchriflava</name>
    <dbReference type="NCBI Taxonomy" id="2292257"/>
    <lineage>
        <taxon>Bacteria</taxon>
        <taxon>Pseudomonadati</taxon>
        <taxon>Pseudomonadota</taxon>
        <taxon>Alphaproteobacteria</taxon>
        <taxon>Sphingomonadales</taxon>
        <taxon>Sphingomonadaceae</taxon>
        <taxon>Sphingorhabdus</taxon>
    </lineage>
</organism>
<comment type="caution">
    <text evidence="1">The sequence shown here is derived from an EMBL/GenBank/DDBJ whole genome shotgun (WGS) entry which is preliminary data.</text>
</comment>
<keyword evidence="2" id="KW-1185">Reference proteome</keyword>
<accession>A0A371BI28</accession>
<gene>
    <name evidence="1" type="ORF">DXH95_07730</name>
</gene>